<organism evidence="2 3">
    <name type="scientific">Triangularia verruculosa</name>
    <dbReference type="NCBI Taxonomy" id="2587418"/>
    <lineage>
        <taxon>Eukaryota</taxon>
        <taxon>Fungi</taxon>
        <taxon>Dikarya</taxon>
        <taxon>Ascomycota</taxon>
        <taxon>Pezizomycotina</taxon>
        <taxon>Sordariomycetes</taxon>
        <taxon>Sordariomycetidae</taxon>
        <taxon>Sordariales</taxon>
        <taxon>Podosporaceae</taxon>
        <taxon>Triangularia</taxon>
    </lineage>
</organism>
<evidence type="ECO:0000256" key="1">
    <source>
        <dbReference type="SAM" id="MobiDB-lite"/>
    </source>
</evidence>
<comment type="caution">
    <text evidence="2">The sequence shown here is derived from an EMBL/GenBank/DDBJ whole genome shotgun (WGS) entry which is preliminary data.</text>
</comment>
<reference evidence="2" key="1">
    <citation type="journal article" date="2023" name="Mol. Phylogenet. Evol.">
        <title>Genome-scale phylogeny and comparative genomics of the fungal order Sordariales.</title>
        <authorList>
            <person name="Hensen N."/>
            <person name="Bonometti L."/>
            <person name="Westerberg I."/>
            <person name="Brannstrom I.O."/>
            <person name="Guillou S."/>
            <person name="Cros-Aarteil S."/>
            <person name="Calhoun S."/>
            <person name="Haridas S."/>
            <person name="Kuo A."/>
            <person name="Mondo S."/>
            <person name="Pangilinan J."/>
            <person name="Riley R."/>
            <person name="LaButti K."/>
            <person name="Andreopoulos B."/>
            <person name="Lipzen A."/>
            <person name="Chen C."/>
            <person name="Yan M."/>
            <person name="Daum C."/>
            <person name="Ng V."/>
            <person name="Clum A."/>
            <person name="Steindorff A."/>
            <person name="Ohm R.A."/>
            <person name="Martin F."/>
            <person name="Silar P."/>
            <person name="Natvig D.O."/>
            <person name="Lalanne C."/>
            <person name="Gautier V."/>
            <person name="Ament-Velasquez S.L."/>
            <person name="Kruys A."/>
            <person name="Hutchinson M.I."/>
            <person name="Powell A.J."/>
            <person name="Barry K."/>
            <person name="Miller A.N."/>
            <person name="Grigoriev I.V."/>
            <person name="Debuchy R."/>
            <person name="Gladieux P."/>
            <person name="Hiltunen Thoren M."/>
            <person name="Johannesson H."/>
        </authorList>
    </citation>
    <scope>NUCLEOTIDE SEQUENCE</scope>
    <source>
        <strain evidence="2">CBS 315.58</strain>
    </source>
</reference>
<gene>
    <name evidence="2" type="ORF">QBC40DRAFT_5591</name>
</gene>
<dbReference type="AlphaFoldDB" id="A0AAN6X9Y6"/>
<keyword evidence="3" id="KW-1185">Reference proteome</keyword>
<proteinExistence type="predicted"/>
<evidence type="ECO:0000313" key="2">
    <source>
        <dbReference type="EMBL" id="KAK4196695.1"/>
    </source>
</evidence>
<feature type="region of interest" description="Disordered" evidence="1">
    <location>
        <begin position="170"/>
        <end position="203"/>
    </location>
</feature>
<sequence length="203" mass="22603">MMLSYRFWEQSGQWQAAGTWSPDRGLLPIGAVSGPSVGGGKHGELSCCFRGAGCSQRAVWQSKDRMNSRRSVRSKWGGHCAYATHVFARRIEMRCRLDIRSSQTKHSLDLLSGGRAPVLARSLHEEALVGLLALHWRQLGYENLKSWTKRIREAVKPPARQSVCLYTDGHTDDMANQRSPLPRGGTRRQDGYAGISSSVVMFS</sequence>
<accession>A0AAN6X9Y6</accession>
<reference evidence="2" key="2">
    <citation type="submission" date="2023-05" db="EMBL/GenBank/DDBJ databases">
        <authorList>
            <consortium name="Lawrence Berkeley National Laboratory"/>
            <person name="Steindorff A."/>
            <person name="Hensen N."/>
            <person name="Bonometti L."/>
            <person name="Westerberg I."/>
            <person name="Brannstrom I.O."/>
            <person name="Guillou S."/>
            <person name="Cros-Aarteil S."/>
            <person name="Calhoun S."/>
            <person name="Haridas S."/>
            <person name="Kuo A."/>
            <person name="Mondo S."/>
            <person name="Pangilinan J."/>
            <person name="Riley R."/>
            <person name="Labutti K."/>
            <person name="Andreopoulos B."/>
            <person name="Lipzen A."/>
            <person name="Chen C."/>
            <person name="Yanf M."/>
            <person name="Daum C."/>
            <person name="Ng V."/>
            <person name="Clum A."/>
            <person name="Ohm R."/>
            <person name="Martin F."/>
            <person name="Silar P."/>
            <person name="Natvig D."/>
            <person name="Lalanne C."/>
            <person name="Gautier V."/>
            <person name="Ament-Velasquez S.L."/>
            <person name="Kruys A."/>
            <person name="Hutchinson M.I."/>
            <person name="Powell A.J."/>
            <person name="Barry K."/>
            <person name="Miller A.N."/>
            <person name="Grigoriev I.V."/>
            <person name="Debuchy R."/>
            <person name="Gladieux P."/>
            <person name="Thoren M.H."/>
            <person name="Johannesson H."/>
        </authorList>
    </citation>
    <scope>NUCLEOTIDE SEQUENCE</scope>
    <source>
        <strain evidence="2">CBS 315.58</strain>
    </source>
</reference>
<dbReference type="EMBL" id="MU863978">
    <property type="protein sequence ID" value="KAK4196695.1"/>
    <property type="molecule type" value="Genomic_DNA"/>
</dbReference>
<dbReference type="Proteomes" id="UP001303160">
    <property type="component" value="Unassembled WGS sequence"/>
</dbReference>
<name>A0AAN6X9Y6_9PEZI</name>
<protein>
    <submittedName>
        <fullName evidence="2">Uncharacterized protein</fullName>
    </submittedName>
</protein>
<evidence type="ECO:0000313" key="3">
    <source>
        <dbReference type="Proteomes" id="UP001303160"/>
    </source>
</evidence>